<evidence type="ECO:0000256" key="4">
    <source>
        <dbReference type="ARBA" id="ARBA00022679"/>
    </source>
</evidence>
<dbReference type="PIRSF" id="PIRSF000521">
    <property type="entry name" value="Transaminase_4ab_Lys_Orn"/>
    <property type="match status" value="1"/>
</dbReference>
<name>A0A368DSZ8_9PROT</name>
<organism evidence="7 8">
    <name type="scientific">PS1 clade bacterium</name>
    <dbReference type="NCBI Taxonomy" id="2175152"/>
    <lineage>
        <taxon>Bacteria</taxon>
        <taxon>Pseudomonadati</taxon>
        <taxon>Pseudomonadota</taxon>
        <taxon>Alphaproteobacteria</taxon>
        <taxon>PS1 clade</taxon>
    </lineage>
</organism>
<dbReference type="InterPro" id="IPR049704">
    <property type="entry name" value="Aminotrans_3_PPA_site"/>
</dbReference>
<dbReference type="AlphaFoldDB" id="A0A368DSZ8"/>
<comment type="similarity">
    <text evidence="2 6">Belongs to the class-III pyridoxal-phosphate-dependent aminotransferase family.</text>
</comment>
<dbReference type="Pfam" id="PF00202">
    <property type="entry name" value="Aminotran_3"/>
    <property type="match status" value="1"/>
</dbReference>
<protein>
    <submittedName>
        <fullName evidence="7">Aminotransferase class III-fold pyridoxal phosphate-dependent enzyme</fullName>
    </submittedName>
</protein>
<dbReference type="InterPro" id="IPR015424">
    <property type="entry name" value="PyrdxlP-dep_Trfase"/>
</dbReference>
<evidence type="ECO:0000256" key="6">
    <source>
        <dbReference type="RuleBase" id="RU003560"/>
    </source>
</evidence>
<evidence type="ECO:0000256" key="3">
    <source>
        <dbReference type="ARBA" id="ARBA00022576"/>
    </source>
</evidence>
<dbReference type="PANTHER" id="PTHR43094:SF1">
    <property type="entry name" value="AMINOTRANSFERASE CLASS-III"/>
    <property type="match status" value="1"/>
</dbReference>
<dbReference type="Proteomes" id="UP000253570">
    <property type="component" value="Unassembled WGS sequence"/>
</dbReference>
<dbReference type="GO" id="GO:0030170">
    <property type="term" value="F:pyridoxal phosphate binding"/>
    <property type="evidence" value="ECO:0007669"/>
    <property type="project" value="InterPro"/>
</dbReference>
<dbReference type="InterPro" id="IPR015421">
    <property type="entry name" value="PyrdxlP-dep_Trfase_major"/>
</dbReference>
<evidence type="ECO:0000256" key="2">
    <source>
        <dbReference type="ARBA" id="ARBA00008954"/>
    </source>
</evidence>
<keyword evidence="5 6" id="KW-0663">Pyridoxal phosphate</keyword>
<keyword evidence="3 7" id="KW-0032">Aminotransferase</keyword>
<dbReference type="PROSITE" id="PS00600">
    <property type="entry name" value="AA_TRANSFER_CLASS_3"/>
    <property type="match status" value="1"/>
</dbReference>
<dbReference type="EMBL" id="QOQD01000002">
    <property type="protein sequence ID" value="RCL74335.1"/>
    <property type="molecule type" value="Genomic_DNA"/>
</dbReference>
<dbReference type="CDD" id="cd00610">
    <property type="entry name" value="OAT_like"/>
    <property type="match status" value="1"/>
</dbReference>
<dbReference type="GO" id="GO:0005829">
    <property type="term" value="C:cytosol"/>
    <property type="evidence" value="ECO:0007669"/>
    <property type="project" value="TreeGrafter"/>
</dbReference>
<dbReference type="SUPFAM" id="SSF53383">
    <property type="entry name" value="PLP-dependent transferases"/>
    <property type="match status" value="1"/>
</dbReference>
<accession>A0A368DSZ8</accession>
<evidence type="ECO:0000256" key="5">
    <source>
        <dbReference type="ARBA" id="ARBA00022898"/>
    </source>
</evidence>
<sequence length="455" mass="50306">MNNQSYEELDRKNFIHPLTHLGKFERGEIPSRIMESANGVLIKDTSGKEYIDAFAGLYCINVGYGRKKIIDAIKKQVSQLAYYHSYYGNATEASIKLSDMIIERAPNNMKKIYFGLTGSDANETNIKLLWHYNNLIGKTKKKKIIARIGGYHGAGILTGSLTGLKKYHENFDLPISGIIHTEAAHYFHRDDLDQDENDFSIMCGENLEQLIINEGPDTIAGFIAEPVMGNGGLVPPPKNYWPIISNILKKYEIAFISDEVITGFGRLGKMFGVEYYNIKADMITIAKGLTSAYSPLSGSIISDKISQVISDGTDEFGPLMQGSTYSAHPISCAAGVANLQLIDDENLIENGHLIANYFNNKLIEKLEDHPLVGDVRSAGLLSAVEFVKDKKNRNFFDKQGQFAQKLVTVMSKNGVLARAMPSGDTLGFAPALCLNEKEADIIIEKTLISLKEITS</sequence>
<dbReference type="PANTHER" id="PTHR43094">
    <property type="entry name" value="AMINOTRANSFERASE"/>
    <property type="match status" value="1"/>
</dbReference>
<comment type="cofactor">
    <cofactor evidence="1">
        <name>pyridoxal 5'-phosphate</name>
        <dbReference type="ChEBI" id="CHEBI:597326"/>
    </cofactor>
</comment>
<evidence type="ECO:0000313" key="8">
    <source>
        <dbReference type="Proteomes" id="UP000253570"/>
    </source>
</evidence>
<dbReference type="GO" id="GO:0008483">
    <property type="term" value="F:transaminase activity"/>
    <property type="evidence" value="ECO:0007669"/>
    <property type="project" value="UniProtKB-KW"/>
</dbReference>
<reference evidence="7 8" key="1">
    <citation type="journal article" date="2018" name="Microbiome">
        <title>Fine metagenomic profile of the Mediterranean stratified and mixed water columns revealed by assembly and recruitment.</title>
        <authorList>
            <person name="Haro-Moreno J.M."/>
            <person name="Lopez-Perez M."/>
            <person name="De La Torre J.R."/>
            <person name="Picazo A."/>
            <person name="Camacho A."/>
            <person name="Rodriguez-Valera F."/>
        </authorList>
    </citation>
    <scope>NUCLEOTIDE SEQUENCE [LARGE SCALE GENOMIC DNA]</scope>
    <source>
        <strain evidence="7">MED-G57</strain>
    </source>
</reference>
<dbReference type="InterPro" id="IPR015422">
    <property type="entry name" value="PyrdxlP-dep_Trfase_small"/>
</dbReference>
<dbReference type="Gene3D" id="3.40.640.10">
    <property type="entry name" value="Type I PLP-dependent aspartate aminotransferase-like (Major domain)"/>
    <property type="match status" value="1"/>
</dbReference>
<dbReference type="FunFam" id="3.40.640.10:FF:000014">
    <property type="entry name" value="Adenosylmethionine-8-amino-7-oxononanoate aminotransferase, probable"/>
    <property type="match status" value="1"/>
</dbReference>
<dbReference type="Gene3D" id="3.90.1150.10">
    <property type="entry name" value="Aspartate Aminotransferase, domain 1"/>
    <property type="match status" value="1"/>
</dbReference>
<gene>
    <name evidence="7" type="ORF">DBW71_01010</name>
</gene>
<dbReference type="InterPro" id="IPR005814">
    <property type="entry name" value="Aminotrans_3"/>
</dbReference>
<comment type="caution">
    <text evidence="7">The sequence shown here is derived from an EMBL/GenBank/DDBJ whole genome shotgun (WGS) entry which is preliminary data.</text>
</comment>
<evidence type="ECO:0000256" key="1">
    <source>
        <dbReference type="ARBA" id="ARBA00001933"/>
    </source>
</evidence>
<evidence type="ECO:0000313" key="7">
    <source>
        <dbReference type="EMBL" id="RCL74335.1"/>
    </source>
</evidence>
<proteinExistence type="inferred from homology"/>
<keyword evidence="4 7" id="KW-0808">Transferase</keyword>